<protein>
    <submittedName>
        <fullName evidence="5">DNA polymerase iota</fullName>
    </submittedName>
</protein>
<dbReference type="Gene3D" id="3.30.1490.100">
    <property type="entry name" value="DNA polymerase, Y-family, little finger domain"/>
    <property type="match status" value="1"/>
</dbReference>
<reference evidence="5 6" key="1">
    <citation type="submission" date="2015-07" db="EMBL/GenBank/DDBJ databases">
        <title>The genome of the fungus Escovopsis weberi, a specialized disease agent of ant agriculture.</title>
        <authorList>
            <person name="de Man T.J."/>
            <person name="Stajich J.E."/>
            <person name="Kubicek C.P."/>
            <person name="Chenthamara K."/>
            <person name="Atanasova L."/>
            <person name="Druzhinina I.S."/>
            <person name="Birnbaum S."/>
            <person name="Barribeau S.M."/>
            <person name="Teiling C."/>
            <person name="Suen G."/>
            <person name="Currie C."/>
            <person name="Gerardo N.M."/>
        </authorList>
    </citation>
    <scope>NUCLEOTIDE SEQUENCE [LARGE SCALE GENOMIC DNA]</scope>
</reference>
<dbReference type="OrthoDB" id="447129at2759"/>
<dbReference type="InterPro" id="IPR036775">
    <property type="entry name" value="DNA_pol_Y-fam_lit_finger_sf"/>
</dbReference>
<dbReference type="Gene3D" id="3.30.70.270">
    <property type="match status" value="1"/>
</dbReference>
<organism evidence="5 6">
    <name type="scientific">Escovopsis weberi</name>
    <dbReference type="NCBI Taxonomy" id="150374"/>
    <lineage>
        <taxon>Eukaryota</taxon>
        <taxon>Fungi</taxon>
        <taxon>Dikarya</taxon>
        <taxon>Ascomycota</taxon>
        <taxon>Pezizomycotina</taxon>
        <taxon>Sordariomycetes</taxon>
        <taxon>Hypocreomycetidae</taxon>
        <taxon>Hypocreales</taxon>
        <taxon>Hypocreaceae</taxon>
        <taxon>Escovopsis</taxon>
    </lineage>
</organism>
<dbReference type="PANTHER" id="PTHR46404:SF1">
    <property type="entry name" value="DNA POLYMERASE IOTA"/>
    <property type="match status" value="1"/>
</dbReference>
<dbReference type="PANTHER" id="PTHR46404">
    <property type="entry name" value="DNA POLYMERASE IOTA"/>
    <property type="match status" value="1"/>
</dbReference>
<dbReference type="SUPFAM" id="SSF56672">
    <property type="entry name" value="DNA/RNA polymerases"/>
    <property type="match status" value="1"/>
</dbReference>
<dbReference type="EMBL" id="LGSR01000002">
    <property type="protein sequence ID" value="KOS22886.1"/>
    <property type="molecule type" value="Genomic_DNA"/>
</dbReference>
<accession>A0A0M8N063</accession>
<dbReference type="FunFam" id="3.40.1170.60:FF:000006">
    <property type="entry name" value="DNA polymerase iota"/>
    <property type="match status" value="1"/>
</dbReference>
<evidence type="ECO:0000313" key="5">
    <source>
        <dbReference type="EMBL" id="KOS22886.1"/>
    </source>
</evidence>
<dbReference type="STRING" id="150374.A0A0M8N063"/>
<dbReference type="GO" id="GO:0005739">
    <property type="term" value="C:mitochondrion"/>
    <property type="evidence" value="ECO:0007669"/>
    <property type="project" value="UniProtKB-SubCell"/>
</dbReference>
<sequence length="498" mass="54718">MDAKGVKRPPRRRRQDRVILQFDYDCFYAQVFENKTPELKSKPLGVKQKNLLATCNYNARSHGVKKLMPVSEATQICPGLVLVDGEDLTLFRDTSKLLFNFLKSHSWNGRAERLGFDEVFLDVTDIVEYSLSCLNLTSLQNSFFHLSSKDPESGFGCDLTSPAGCLVGAPANGDDPAEAKSPGYLRLALGSHLAQYLRMKLEADFGYTSTCGISTNKVLSKLVGAKNKPRNQTTLLARGDDDVVAFMDGHDLRAVPGLGSKMTNLLEHHILSEEASTKRGADPSPSSLTVRHVRLHPTISPAFLETLLGGPGAERGIGARVWALLHGVDYAEVKEAKDVPSQISIEDTYKGLDAPPRITEELHKLSCSLILRMRVDLVAPDGDGDGDEDASGARSEMSRSRRWVARPRTLRLSVRSWPKPNQALAAQQQARITTMSRVSRSGQLPGFVFDLEADVDDIAQRLVADALWPLLRRLRADGGPGGWNLQLINVTMFCVRGG</sequence>
<dbReference type="Pfam" id="PF00817">
    <property type="entry name" value="IMS"/>
    <property type="match status" value="1"/>
</dbReference>
<evidence type="ECO:0000256" key="3">
    <source>
        <dbReference type="SAM" id="MobiDB-lite"/>
    </source>
</evidence>
<name>A0A0M8N063_ESCWE</name>
<comment type="caution">
    <text evidence="5">The sequence shown here is derived from an EMBL/GenBank/DDBJ whole genome shotgun (WGS) entry which is preliminary data.</text>
</comment>
<feature type="domain" description="UmuC" evidence="4">
    <location>
        <begin position="19"/>
        <end position="259"/>
    </location>
</feature>
<dbReference type="InterPro" id="IPR043128">
    <property type="entry name" value="Rev_trsase/Diguanyl_cyclase"/>
</dbReference>
<evidence type="ECO:0000259" key="4">
    <source>
        <dbReference type="PROSITE" id="PS50173"/>
    </source>
</evidence>
<evidence type="ECO:0000313" key="6">
    <source>
        <dbReference type="Proteomes" id="UP000053831"/>
    </source>
</evidence>
<dbReference type="GO" id="GO:0006281">
    <property type="term" value="P:DNA repair"/>
    <property type="evidence" value="ECO:0007669"/>
    <property type="project" value="InterPro"/>
</dbReference>
<proteinExistence type="predicted"/>
<comment type="subcellular location">
    <subcellularLocation>
        <location evidence="1">Mitochondrion</location>
    </subcellularLocation>
</comment>
<keyword evidence="6" id="KW-1185">Reference proteome</keyword>
<evidence type="ECO:0000256" key="2">
    <source>
        <dbReference type="ARBA" id="ARBA00023128"/>
    </source>
</evidence>
<dbReference type="AlphaFoldDB" id="A0A0M8N063"/>
<dbReference type="InterPro" id="IPR001126">
    <property type="entry name" value="UmuC"/>
</dbReference>
<dbReference type="PROSITE" id="PS50173">
    <property type="entry name" value="UMUC"/>
    <property type="match status" value="1"/>
</dbReference>
<dbReference type="GO" id="GO:0003684">
    <property type="term" value="F:damaged DNA binding"/>
    <property type="evidence" value="ECO:0007669"/>
    <property type="project" value="InterPro"/>
</dbReference>
<dbReference type="GO" id="GO:0070987">
    <property type="term" value="P:error-free translesion synthesis"/>
    <property type="evidence" value="ECO:0007669"/>
    <property type="project" value="UniProtKB-ARBA"/>
</dbReference>
<feature type="region of interest" description="Disordered" evidence="3">
    <location>
        <begin position="381"/>
        <end position="400"/>
    </location>
</feature>
<keyword evidence="2" id="KW-0496">Mitochondrion</keyword>
<dbReference type="GO" id="GO:0003887">
    <property type="term" value="F:DNA-directed DNA polymerase activity"/>
    <property type="evidence" value="ECO:0007669"/>
    <property type="project" value="TreeGrafter"/>
</dbReference>
<gene>
    <name evidence="5" type="ORF">ESCO_003590</name>
</gene>
<evidence type="ECO:0000256" key="1">
    <source>
        <dbReference type="ARBA" id="ARBA00004173"/>
    </source>
</evidence>
<dbReference type="InterPro" id="IPR043502">
    <property type="entry name" value="DNA/RNA_pol_sf"/>
</dbReference>
<dbReference type="Gene3D" id="3.40.1170.60">
    <property type="match status" value="1"/>
</dbReference>
<dbReference type="Proteomes" id="UP000053831">
    <property type="component" value="Unassembled WGS sequence"/>
</dbReference>